<evidence type="ECO:0000256" key="8">
    <source>
        <dbReference type="RuleBase" id="RU363032"/>
    </source>
</evidence>
<dbReference type="GO" id="GO:0048473">
    <property type="term" value="P:D-methionine transmembrane transport"/>
    <property type="evidence" value="ECO:0007669"/>
    <property type="project" value="TreeGrafter"/>
</dbReference>
<sequence length="226" mass="24642">MSFLEQLLPNAHQIPERFMEATLETLYMTLITCLIGFGLGLALGIWLVLTMPGGLKENRSVYSFLDKFVNIFRSIPFVILMALLVGLTRLIVGTSIGTTAAIVPLVISTIPFYARQIQNTLVELDPGMIEAARSMGLGTREIISRVYMREGLPGIIRASSLSIITVISLTAMAGTVGGGGLGNLAITLGYNRFQTDVTLIATLIILIIVFIFQWIGDLLVKRIDHS</sequence>
<dbReference type="PROSITE" id="PS50928">
    <property type="entry name" value="ABC_TM1"/>
    <property type="match status" value="1"/>
</dbReference>
<dbReference type="CDD" id="cd06261">
    <property type="entry name" value="TM_PBP2"/>
    <property type="match status" value="1"/>
</dbReference>
<evidence type="ECO:0000256" key="1">
    <source>
        <dbReference type="ARBA" id="ARBA00004651"/>
    </source>
</evidence>
<dbReference type="GO" id="GO:0005886">
    <property type="term" value="C:plasma membrane"/>
    <property type="evidence" value="ECO:0007669"/>
    <property type="project" value="UniProtKB-SubCell"/>
</dbReference>
<protein>
    <submittedName>
        <fullName evidence="10">Methionine ABC transporter permease</fullName>
    </submittedName>
</protein>
<reference evidence="10" key="1">
    <citation type="submission" date="2023-07" db="EMBL/GenBank/DDBJ databases">
        <title>Between Cages and Wild: Unraveling the Impact of Captivity on Animal Microbiomes and Antimicrobial Resistance.</title>
        <authorList>
            <person name="Schmartz G.P."/>
            <person name="Rehner J."/>
            <person name="Schuff M.J."/>
            <person name="Becker S.L."/>
            <person name="Kravczyk M."/>
            <person name="Gurevich A."/>
            <person name="Francke R."/>
            <person name="Mueller R."/>
            <person name="Keller V."/>
            <person name="Keller A."/>
        </authorList>
    </citation>
    <scope>NUCLEOTIDE SEQUENCE</scope>
    <source>
        <strain evidence="10">S39M_St_73</strain>
    </source>
</reference>
<dbReference type="Pfam" id="PF00528">
    <property type="entry name" value="BPD_transp_1"/>
    <property type="match status" value="1"/>
</dbReference>
<accession>A0AA43UCT5</accession>
<evidence type="ECO:0000256" key="7">
    <source>
        <dbReference type="ARBA" id="ARBA00023136"/>
    </source>
</evidence>
<feature type="transmembrane region" description="Helical" evidence="8">
    <location>
        <begin position="70"/>
        <end position="90"/>
    </location>
</feature>
<organism evidence="10 11">
    <name type="scientific">Atopococcus tabaci</name>
    <dbReference type="NCBI Taxonomy" id="269774"/>
    <lineage>
        <taxon>Bacteria</taxon>
        <taxon>Bacillati</taxon>
        <taxon>Bacillota</taxon>
        <taxon>Bacilli</taxon>
        <taxon>Lactobacillales</taxon>
        <taxon>Carnobacteriaceae</taxon>
        <taxon>Atopococcus</taxon>
    </lineage>
</organism>
<dbReference type="Gene3D" id="1.10.3720.10">
    <property type="entry name" value="MetI-like"/>
    <property type="match status" value="1"/>
</dbReference>
<keyword evidence="11" id="KW-1185">Reference proteome</keyword>
<dbReference type="InterPro" id="IPR051322">
    <property type="entry name" value="AA_ABC_Transporter_Permease"/>
</dbReference>
<name>A0AA43UCT5_9LACT</name>
<evidence type="ECO:0000313" key="11">
    <source>
        <dbReference type="Proteomes" id="UP001171751"/>
    </source>
</evidence>
<dbReference type="EMBL" id="JAUNQW010000017">
    <property type="protein sequence ID" value="MDO5457609.1"/>
    <property type="molecule type" value="Genomic_DNA"/>
</dbReference>
<keyword evidence="6 8" id="KW-1133">Transmembrane helix</keyword>
<comment type="subcellular location">
    <subcellularLocation>
        <location evidence="1 8">Cell membrane</location>
        <topology evidence="1 8">Multi-pass membrane protein</topology>
    </subcellularLocation>
</comment>
<evidence type="ECO:0000256" key="3">
    <source>
        <dbReference type="ARBA" id="ARBA00022448"/>
    </source>
</evidence>
<feature type="transmembrane region" description="Helical" evidence="8">
    <location>
        <begin position="197"/>
        <end position="220"/>
    </location>
</feature>
<evidence type="ECO:0000256" key="5">
    <source>
        <dbReference type="ARBA" id="ARBA00022692"/>
    </source>
</evidence>
<feature type="transmembrane region" description="Helical" evidence="8">
    <location>
        <begin position="26"/>
        <end position="49"/>
    </location>
</feature>
<proteinExistence type="inferred from homology"/>
<dbReference type="PANTHER" id="PTHR30450:SF1">
    <property type="entry name" value="D-METHIONINE TRANSPORT SYSTEM PERMEASE PROTEIN METI-RELATED"/>
    <property type="match status" value="1"/>
</dbReference>
<feature type="domain" description="ABC transmembrane type-1" evidence="9">
    <location>
        <begin position="22"/>
        <end position="216"/>
    </location>
</feature>
<evidence type="ECO:0000256" key="6">
    <source>
        <dbReference type="ARBA" id="ARBA00022989"/>
    </source>
</evidence>
<gene>
    <name evidence="10" type="ORF">Q4F26_04610</name>
</gene>
<evidence type="ECO:0000313" key="10">
    <source>
        <dbReference type="EMBL" id="MDO5457609.1"/>
    </source>
</evidence>
<keyword evidence="4" id="KW-1003">Cell membrane</keyword>
<keyword evidence="3 8" id="KW-0813">Transport</keyword>
<comment type="caution">
    <text evidence="10">The sequence shown here is derived from an EMBL/GenBank/DDBJ whole genome shotgun (WGS) entry which is preliminary data.</text>
</comment>
<comment type="similarity">
    <text evidence="2">Belongs to the binding-protein-dependent transport system permease family. CysTW subfamily.</text>
</comment>
<dbReference type="SUPFAM" id="SSF161098">
    <property type="entry name" value="MetI-like"/>
    <property type="match status" value="1"/>
</dbReference>
<dbReference type="AlphaFoldDB" id="A0AA43UCT5"/>
<dbReference type="PANTHER" id="PTHR30450">
    <property type="entry name" value="ABC TRANSPORTER PERMEASE"/>
    <property type="match status" value="1"/>
</dbReference>
<feature type="transmembrane region" description="Helical" evidence="8">
    <location>
        <begin position="155"/>
        <end position="177"/>
    </location>
</feature>
<evidence type="ECO:0000256" key="2">
    <source>
        <dbReference type="ARBA" id="ARBA00007069"/>
    </source>
</evidence>
<dbReference type="FunFam" id="1.10.3720.10:FF:000002">
    <property type="entry name" value="D-methionine ABC transporter permease MetI"/>
    <property type="match status" value="1"/>
</dbReference>
<keyword evidence="5 8" id="KW-0812">Transmembrane</keyword>
<dbReference type="InterPro" id="IPR000515">
    <property type="entry name" value="MetI-like"/>
</dbReference>
<evidence type="ECO:0000259" key="9">
    <source>
        <dbReference type="PROSITE" id="PS50928"/>
    </source>
</evidence>
<keyword evidence="7 8" id="KW-0472">Membrane</keyword>
<dbReference type="Proteomes" id="UP001171751">
    <property type="component" value="Unassembled WGS sequence"/>
</dbReference>
<evidence type="ECO:0000256" key="4">
    <source>
        <dbReference type="ARBA" id="ARBA00022475"/>
    </source>
</evidence>
<dbReference type="InterPro" id="IPR035906">
    <property type="entry name" value="MetI-like_sf"/>
</dbReference>
<feature type="transmembrane region" description="Helical" evidence="8">
    <location>
        <begin position="96"/>
        <end position="114"/>
    </location>
</feature>